<dbReference type="Proteomes" id="UP000184383">
    <property type="component" value="Unassembled WGS sequence"/>
</dbReference>
<evidence type="ECO:0000256" key="2">
    <source>
        <dbReference type="ARBA" id="ARBA00022692"/>
    </source>
</evidence>
<dbReference type="GeneID" id="63745204"/>
<evidence type="ECO:0000313" key="6">
    <source>
        <dbReference type="EMBL" id="OJJ32619.1"/>
    </source>
</evidence>
<sequence>MGEHPADDCTIGTCPMTLANFDYIPNLAGNVFYLALFGILLLSQIGMGVYWRTWGYLIGMTGGLVLEVVGYIGRVQLHYNPFPFDPFLEYLICLTIGPAFISAAIYICLGRIVTVYGENVSRLRPRTYTIIFVSCDLLSLILQAAGGAITSTADDNDTSQKGINIMIAGLSTQVVSLAIFMGLCIDLAIRIRRSPQNLNWSFGALRSTLKWKLFLISLAIATITIFIRSIFRVAELKDGFDGALANDEVTFMILEGAMMSIACICMTVFHPGYCFEGKWNATHWSPVKQQEQSEWSLQERNRDQDSPVVV</sequence>
<dbReference type="VEuPathDB" id="FungiDB:ASPWEDRAFT_136910"/>
<accession>A0A1L9RCF7</accession>
<evidence type="ECO:0000313" key="7">
    <source>
        <dbReference type="Proteomes" id="UP000184383"/>
    </source>
</evidence>
<dbReference type="Pfam" id="PF04479">
    <property type="entry name" value="RTA1"/>
    <property type="match status" value="1"/>
</dbReference>
<dbReference type="EMBL" id="KV878214">
    <property type="protein sequence ID" value="OJJ32619.1"/>
    <property type="molecule type" value="Genomic_DNA"/>
</dbReference>
<evidence type="ECO:0000256" key="3">
    <source>
        <dbReference type="ARBA" id="ARBA00022989"/>
    </source>
</evidence>
<evidence type="ECO:0008006" key="8">
    <source>
        <dbReference type="Google" id="ProtNLM"/>
    </source>
</evidence>
<keyword evidence="7" id="KW-1185">Reference proteome</keyword>
<feature type="transmembrane region" description="Helical" evidence="5">
    <location>
        <begin position="251"/>
        <end position="269"/>
    </location>
</feature>
<keyword evidence="4 5" id="KW-0472">Membrane</keyword>
<dbReference type="GO" id="GO:0000324">
    <property type="term" value="C:fungal-type vacuole"/>
    <property type="evidence" value="ECO:0007669"/>
    <property type="project" value="TreeGrafter"/>
</dbReference>
<feature type="transmembrane region" description="Helical" evidence="5">
    <location>
        <begin position="23"/>
        <end position="42"/>
    </location>
</feature>
<reference evidence="7" key="1">
    <citation type="journal article" date="2017" name="Genome Biol.">
        <title>Comparative genomics reveals high biological diversity and specific adaptations in the industrially and medically important fungal genus Aspergillus.</title>
        <authorList>
            <person name="de Vries R.P."/>
            <person name="Riley R."/>
            <person name="Wiebenga A."/>
            <person name="Aguilar-Osorio G."/>
            <person name="Amillis S."/>
            <person name="Uchima C.A."/>
            <person name="Anderluh G."/>
            <person name="Asadollahi M."/>
            <person name="Askin M."/>
            <person name="Barry K."/>
            <person name="Battaglia E."/>
            <person name="Bayram O."/>
            <person name="Benocci T."/>
            <person name="Braus-Stromeyer S.A."/>
            <person name="Caldana C."/>
            <person name="Canovas D."/>
            <person name="Cerqueira G.C."/>
            <person name="Chen F."/>
            <person name="Chen W."/>
            <person name="Choi C."/>
            <person name="Clum A."/>
            <person name="Dos Santos R.A."/>
            <person name="Damasio A.R."/>
            <person name="Diallinas G."/>
            <person name="Emri T."/>
            <person name="Fekete E."/>
            <person name="Flipphi M."/>
            <person name="Freyberg S."/>
            <person name="Gallo A."/>
            <person name="Gournas C."/>
            <person name="Habgood R."/>
            <person name="Hainaut M."/>
            <person name="Harispe M.L."/>
            <person name="Henrissat B."/>
            <person name="Hilden K.S."/>
            <person name="Hope R."/>
            <person name="Hossain A."/>
            <person name="Karabika E."/>
            <person name="Karaffa L."/>
            <person name="Karanyi Z."/>
            <person name="Krasevec N."/>
            <person name="Kuo A."/>
            <person name="Kusch H."/>
            <person name="LaButti K."/>
            <person name="Lagendijk E.L."/>
            <person name="Lapidus A."/>
            <person name="Levasseur A."/>
            <person name="Lindquist E."/>
            <person name="Lipzen A."/>
            <person name="Logrieco A.F."/>
            <person name="MacCabe A."/>
            <person name="Maekelae M.R."/>
            <person name="Malavazi I."/>
            <person name="Melin P."/>
            <person name="Meyer V."/>
            <person name="Mielnichuk N."/>
            <person name="Miskei M."/>
            <person name="Molnar A.P."/>
            <person name="Mule G."/>
            <person name="Ngan C.Y."/>
            <person name="Orejas M."/>
            <person name="Orosz E."/>
            <person name="Ouedraogo J.P."/>
            <person name="Overkamp K.M."/>
            <person name="Park H.-S."/>
            <person name="Perrone G."/>
            <person name="Piumi F."/>
            <person name="Punt P.J."/>
            <person name="Ram A.F."/>
            <person name="Ramon A."/>
            <person name="Rauscher S."/>
            <person name="Record E."/>
            <person name="Riano-Pachon D.M."/>
            <person name="Robert V."/>
            <person name="Roehrig J."/>
            <person name="Ruller R."/>
            <person name="Salamov A."/>
            <person name="Salih N.S."/>
            <person name="Samson R.A."/>
            <person name="Sandor E."/>
            <person name="Sanguinetti M."/>
            <person name="Schuetze T."/>
            <person name="Sepcic K."/>
            <person name="Shelest E."/>
            <person name="Sherlock G."/>
            <person name="Sophianopoulou V."/>
            <person name="Squina F.M."/>
            <person name="Sun H."/>
            <person name="Susca A."/>
            <person name="Todd R.B."/>
            <person name="Tsang A."/>
            <person name="Unkles S.E."/>
            <person name="van de Wiele N."/>
            <person name="van Rossen-Uffink D."/>
            <person name="Oliveira J.V."/>
            <person name="Vesth T.C."/>
            <person name="Visser J."/>
            <person name="Yu J.-H."/>
            <person name="Zhou M."/>
            <person name="Andersen M.R."/>
            <person name="Archer D.B."/>
            <person name="Baker S.E."/>
            <person name="Benoit I."/>
            <person name="Brakhage A.A."/>
            <person name="Braus G.H."/>
            <person name="Fischer R."/>
            <person name="Frisvad J.C."/>
            <person name="Goldman G.H."/>
            <person name="Houbraken J."/>
            <person name="Oakley B."/>
            <person name="Pocsi I."/>
            <person name="Scazzocchio C."/>
            <person name="Seiboth B."/>
            <person name="vanKuyk P.A."/>
            <person name="Wortman J."/>
            <person name="Dyer P.S."/>
            <person name="Grigoriev I.V."/>
        </authorList>
    </citation>
    <scope>NUCLEOTIDE SEQUENCE [LARGE SCALE GENOMIC DNA]</scope>
    <source>
        <strain evidence="7">DTO 134E9</strain>
    </source>
</reference>
<dbReference type="AlphaFoldDB" id="A0A1L9RCF7"/>
<feature type="transmembrane region" description="Helical" evidence="5">
    <location>
        <begin position="165"/>
        <end position="189"/>
    </location>
</feature>
<dbReference type="RefSeq" id="XP_040686296.1">
    <property type="nucleotide sequence ID" value="XM_040829356.1"/>
</dbReference>
<dbReference type="GO" id="GO:0005886">
    <property type="term" value="C:plasma membrane"/>
    <property type="evidence" value="ECO:0007669"/>
    <property type="project" value="TreeGrafter"/>
</dbReference>
<organism evidence="6 7">
    <name type="scientific">Aspergillus wentii DTO 134E9</name>
    <dbReference type="NCBI Taxonomy" id="1073089"/>
    <lineage>
        <taxon>Eukaryota</taxon>
        <taxon>Fungi</taxon>
        <taxon>Dikarya</taxon>
        <taxon>Ascomycota</taxon>
        <taxon>Pezizomycotina</taxon>
        <taxon>Eurotiomycetes</taxon>
        <taxon>Eurotiomycetidae</taxon>
        <taxon>Eurotiales</taxon>
        <taxon>Aspergillaceae</taxon>
        <taxon>Aspergillus</taxon>
        <taxon>Aspergillus subgen. Cremei</taxon>
    </lineage>
</organism>
<evidence type="ECO:0000256" key="1">
    <source>
        <dbReference type="ARBA" id="ARBA00004141"/>
    </source>
</evidence>
<dbReference type="STRING" id="1073089.A0A1L9RCF7"/>
<name>A0A1L9RCF7_ASPWE</name>
<evidence type="ECO:0000256" key="5">
    <source>
        <dbReference type="SAM" id="Phobius"/>
    </source>
</evidence>
<keyword evidence="2 5" id="KW-0812">Transmembrane</keyword>
<dbReference type="InterPro" id="IPR007568">
    <property type="entry name" value="RTA1"/>
</dbReference>
<protein>
    <recommendedName>
        <fullName evidence="8">RTA1 domain protein</fullName>
    </recommendedName>
</protein>
<gene>
    <name evidence="6" type="ORF">ASPWEDRAFT_136910</name>
</gene>
<dbReference type="PANTHER" id="PTHR31465:SF9">
    <property type="entry name" value="SPHINGOID LONG-CHAIN BASE TRANSPORTER RSB1"/>
    <property type="match status" value="1"/>
</dbReference>
<comment type="subcellular location">
    <subcellularLocation>
        <location evidence="1">Membrane</location>
        <topology evidence="1">Multi-pass membrane protein</topology>
    </subcellularLocation>
</comment>
<evidence type="ECO:0000256" key="4">
    <source>
        <dbReference type="ARBA" id="ARBA00023136"/>
    </source>
</evidence>
<keyword evidence="3 5" id="KW-1133">Transmembrane helix</keyword>
<feature type="transmembrane region" description="Helical" evidence="5">
    <location>
        <begin position="130"/>
        <end position="153"/>
    </location>
</feature>
<dbReference type="PANTHER" id="PTHR31465">
    <property type="entry name" value="PROTEIN RTA1-RELATED"/>
    <property type="match status" value="1"/>
</dbReference>
<dbReference type="OrthoDB" id="4521223at2759"/>
<feature type="transmembrane region" description="Helical" evidence="5">
    <location>
        <begin position="87"/>
        <end position="109"/>
    </location>
</feature>
<feature type="transmembrane region" description="Helical" evidence="5">
    <location>
        <begin position="209"/>
        <end position="231"/>
    </location>
</feature>
<proteinExistence type="predicted"/>
<feature type="transmembrane region" description="Helical" evidence="5">
    <location>
        <begin position="54"/>
        <end position="75"/>
    </location>
</feature>